<name>A0A132A004_SARSC</name>
<dbReference type="OrthoDB" id="10262475at2759"/>
<dbReference type="PROSITE" id="PS50082">
    <property type="entry name" value="WD_REPEATS_2"/>
    <property type="match status" value="2"/>
</dbReference>
<proteinExistence type="predicted"/>
<dbReference type="VEuPathDB" id="VectorBase:SSCA005010"/>
<dbReference type="InterPro" id="IPR015943">
    <property type="entry name" value="WD40/YVTN_repeat-like_dom_sf"/>
</dbReference>
<protein>
    <submittedName>
        <fullName evidence="3">Mitotic checkpoint protein BUB3-like protein</fullName>
    </submittedName>
</protein>
<evidence type="ECO:0000313" key="3">
    <source>
        <dbReference type="EMBL" id="KPM04263.1"/>
    </source>
</evidence>
<dbReference type="InterPro" id="IPR036322">
    <property type="entry name" value="WD40_repeat_dom_sf"/>
</dbReference>
<dbReference type="PROSITE" id="PS50294">
    <property type="entry name" value="WD_REPEATS_REGION"/>
    <property type="match status" value="1"/>
</dbReference>
<dbReference type="InterPro" id="IPR001680">
    <property type="entry name" value="WD40_rpt"/>
</dbReference>
<sequence>MFHLNNRISLQKKNNSRKCKIETRDLRYLLLEPFYVKNVENVFCFFCAKHFRSTKGLYFLPISIDIGNNLVNIVFIISINPYLRNRMTFIDSINEYKLENAPADCIQSVKFGKHSNQFLLAASWDSTVRFYDILNKKLCHKFDHPAPVLDCIFQDANHIWTGGLDKNVRIFDANTGIETIVGSHNGVVRCVEFSHDNNLVITGGWDSNIKLWDGRTPSSIGTYSQPDKVYTFDTCGDTVVVGTAERRVLVWDLKNMSYPQQRRESSLKYQTRYIRCFSNKEGFVLSSIEGRVAVEYLDPNPEIQKKKYAFKCHRNKDAATGSECIYPVNSMSFHSGYNTFATGGSDGFVNIWDGFNKKRLSQFHKYPTSISSLCFSHDGSYLAIASSFLSESNEVKEIPPDSIYIRKVSDQETRPK</sequence>
<accession>A0A132A004</accession>
<dbReference type="Pfam" id="PF00400">
    <property type="entry name" value="WD40"/>
    <property type="match status" value="4"/>
</dbReference>
<reference evidence="3 4" key="1">
    <citation type="journal article" date="2015" name="Parasit. Vectors">
        <title>Draft genome of the scabies mite.</title>
        <authorList>
            <person name="Rider S.D.Jr."/>
            <person name="Morgan M.S."/>
            <person name="Arlian L.G."/>
        </authorList>
    </citation>
    <scope>NUCLEOTIDE SEQUENCE [LARGE SCALE GENOMIC DNA]</scope>
    <source>
        <strain evidence="3">Arlian Lab</strain>
    </source>
</reference>
<keyword evidence="2" id="KW-0677">Repeat</keyword>
<organism evidence="3 4">
    <name type="scientific">Sarcoptes scabiei</name>
    <name type="common">Itch mite</name>
    <name type="synonym">Acarus scabiei</name>
    <dbReference type="NCBI Taxonomy" id="52283"/>
    <lineage>
        <taxon>Eukaryota</taxon>
        <taxon>Metazoa</taxon>
        <taxon>Ecdysozoa</taxon>
        <taxon>Arthropoda</taxon>
        <taxon>Chelicerata</taxon>
        <taxon>Arachnida</taxon>
        <taxon>Acari</taxon>
        <taxon>Acariformes</taxon>
        <taxon>Sarcoptiformes</taxon>
        <taxon>Astigmata</taxon>
        <taxon>Psoroptidia</taxon>
        <taxon>Sarcoptoidea</taxon>
        <taxon>Sarcoptidae</taxon>
        <taxon>Sarcoptinae</taxon>
        <taxon>Sarcoptes</taxon>
    </lineage>
</organism>
<dbReference type="FunFam" id="2.130.10.10:FF:001308">
    <property type="entry name" value="Mitotic checkpoint protein BUB3"/>
    <property type="match status" value="1"/>
</dbReference>
<evidence type="ECO:0000313" key="4">
    <source>
        <dbReference type="Proteomes" id="UP000616769"/>
    </source>
</evidence>
<evidence type="ECO:0000256" key="2">
    <source>
        <dbReference type="ARBA" id="ARBA00022737"/>
    </source>
</evidence>
<dbReference type="EMBL" id="JXLN01007956">
    <property type="protein sequence ID" value="KPM04263.1"/>
    <property type="molecule type" value="Genomic_DNA"/>
</dbReference>
<keyword evidence="1" id="KW-0853">WD repeat</keyword>
<gene>
    <name evidence="3" type="ORF">QR98_0027060</name>
</gene>
<dbReference type="SUPFAM" id="SSF50978">
    <property type="entry name" value="WD40 repeat-like"/>
    <property type="match status" value="1"/>
</dbReference>
<dbReference type="Proteomes" id="UP000616769">
    <property type="component" value="Unassembled WGS sequence"/>
</dbReference>
<dbReference type="AlphaFoldDB" id="A0A132A004"/>
<evidence type="ECO:0000256" key="1">
    <source>
        <dbReference type="ARBA" id="ARBA00022574"/>
    </source>
</evidence>
<dbReference type="SMART" id="SM00320">
    <property type="entry name" value="WD40"/>
    <property type="match status" value="6"/>
</dbReference>
<dbReference type="Gene3D" id="2.130.10.10">
    <property type="entry name" value="YVTN repeat-like/Quinoprotein amine dehydrogenase"/>
    <property type="match status" value="1"/>
</dbReference>
<dbReference type="PANTHER" id="PTHR10971">
    <property type="entry name" value="MRNA EXPORT FACTOR AND BUB3"/>
    <property type="match status" value="1"/>
</dbReference>
<comment type="caution">
    <text evidence="3">The sequence shown here is derived from an EMBL/GenBank/DDBJ whole genome shotgun (WGS) entry which is preliminary data.</text>
</comment>